<dbReference type="STRING" id="1043002.A0A074XC44"/>
<evidence type="ECO:0000313" key="4">
    <source>
        <dbReference type="Proteomes" id="UP000030706"/>
    </source>
</evidence>
<dbReference type="Proteomes" id="UP000030706">
    <property type="component" value="Unassembled WGS sequence"/>
</dbReference>
<gene>
    <name evidence="3" type="ORF">M438DRAFT_78214</name>
</gene>
<dbReference type="OrthoDB" id="2748312at2759"/>
<dbReference type="InterPro" id="IPR029476">
    <property type="entry name" value="DNase_NucA_NucB"/>
</dbReference>
<keyword evidence="4" id="KW-1185">Reference proteome</keyword>
<evidence type="ECO:0000259" key="2">
    <source>
        <dbReference type="Pfam" id="PF14040"/>
    </source>
</evidence>
<proteinExistence type="predicted"/>
<evidence type="ECO:0000256" key="1">
    <source>
        <dbReference type="SAM" id="SignalP"/>
    </source>
</evidence>
<dbReference type="EMBL" id="KL584992">
    <property type="protein sequence ID" value="KEQ81304.1"/>
    <property type="molecule type" value="Genomic_DNA"/>
</dbReference>
<sequence length="276" mass="29160">MQIFSSLAVILALGQFTFGAMIVLDCTNFPESCNNDCYGIYGPPRLPSSLTWDQPSSSVERNRRRGSGCTMSNGLSACNANSGVSPYNNDGPTCDEYPYASTSQGGMAGATLRCMSRSDNSAEGGYLRGNLYRKPIANGGCGNVAPCSFTVAVDMNTIGNSPLCSGANSGTSPLNDGHEFKKLSGGGYAAAKRELSDKDIYAPFPDGNGTFPMHLRREFLMNDGTRIMLLTTDLDMVIPSGLMVATSGDAKVVIRELLGQEKSPALRPLVAASFVA</sequence>
<feature type="chain" id="PRO_5001703247" description="Deoxyribonuclease NucA/NucB domain-containing protein" evidence="1">
    <location>
        <begin position="20"/>
        <end position="276"/>
    </location>
</feature>
<name>A0A074XC44_AURPU</name>
<keyword evidence="1" id="KW-0732">Signal</keyword>
<feature type="signal peptide" evidence="1">
    <location>
        <begin position="1"/>
        <end position="19"/>
    </location>
</feature>
<dbReference type="AlphaFoldDB" id="A0A074XC44"/>
<reference evidence="3 4" key="1">
    <citation type="journal article" date="2014" name="BMC Genomics">
        <title>Genome sequencing of four Aureobasidium pullulans varieties: biotechnological potential, stress tolerance, and description of new species.</title>
        <authorList>
            <person name="Gostin Ar C."/>
            <person name="Ohm R.A."/>
            <person name="Kogej T."/>
            <person name="Sonjak S."/>
            <person name="Turk M."/>
            <person name="Zajc J."/>
            <person name="Zalar P."/>
            <person name="Grube M."/>
            <person name="Sun H."/>
            <person name="Han J."/>
            <person name="Sharma A."/>
            <person name="Chiniquy J."/>
            <person name="Ngan C.Y."/>
            <person name="Lipzen A."/>
            <person name="Barry K."/>
            <person name="Grigoriev I.V."/>
            <person name="Gunde-Cimerman N."/>
        </authorList>
    </citation>
    <scope>NUCLEOTIDE SEQUENCE [LARGE SCALE GENOMIC DNA]</scope>
    <source>
        <strain evidence="3 4">EXF-150</strain>
    </source>
</reference>
<dbReference type="GeneID" id="40752624"/>
<accession>A0A074XC44</accession>
<protein>
    <recommendedName>
        <fullName evidence="2">Deoxyribonuclease NucA/NucB domain-containing protein</fullName>
    </recommendedName>
</protein>
<dbReference type="HOGENOM" id="CLU_087976_0_0_1"/>
<dbReference type="RefSeq" id="XP_029757491.1">
    <property type="nucleotide sequence ID" value="XM_029910318.1"/>
</dbReference>
<evidence type="ECO:0000313" key="3">
    <source>
        <dbReference type="EMBL" id="KEQ81304.1"/>
    </source>
</evidence>
<feature type="domain" description="Deoxyribonuclease NucA/NucB" evidence="2">
    <location>
        <begin position="46"/>
        <end position="139"/>
    </location>
</feature>
<dbReference type="Pfam" id="PF14040">
    <property type="entry name" value="DNase_NucA_NucB"/>
    <property type="match status" value="1"/>
</dbReference>
<organism evidence="3 4">
    <name type="scientific">Aureobasidium pullulans EXF-150</name>
    <dbReference type="NCBI Taxonomy" id="1043002"/>
    <lineage>
        <taxon>Eukaryota</taxon>
        <taxon>Fungi</taxon>
        <taxon>Dikarya</taxon>
        <taxon>Ascomycota</taxon>
        <taxon>Pezizomycotina</taxon>
        <taxon>Dothideomycetes</taxon>
        <taxon>Dothideomycetidae</taxon>
        <taxon>Dothideales</taxon>
        <taxon>Saccotheciaceae</taxon>
        <taxon>Aureobasidium</taxon>
    </lineage>
</organism>